<accession>C2MEJ3</accession>
<dbReference type="EMBL" id="ACLR01000246">
    <property type="protein sequence ID" value="EEK15851.1"/>
    <property type="molecule type" value="Genomic_DNA"/>
</dbReference>
<proteinExistence type="predicted"/>
<dbReference type="STRING" id="596327.PORUE0001_1930"/>
<protein>
    <submittedName>
        <fullName evidence="3">Relaxase/mobilization nuclease domain protein</fullName>
    </submittedName>
</protein>
<dbReference type="eggNOG" id="COG3843">
    <property type="taxonomic scope" value="Bacteria"/>
</dbReference>
<comment type="caution">
    <text evidence="3">The sequence shown here is derived from an EMBL/GenBank/DDBJ whole genome shotgun (WGS) entry which is preliminary data.</text>
</comment>
<keyword evidence="4" id="KW-1185">Reference proteome</keyword>
<feature type="domain" description="MobA/VirD2-like nuclease" evidence="2">
    <location>
        <begin position="17"/>
        <end position="151"/>
    </location>
</feature>
<reference evidence="3 4" key="1">
    <citation type="submission" date="2009-04" db="EMBL/GenBank/DDBJ databases">
        <authorList>
            <person name="Sebastian Y."/>
            <person name="Madupu R."/>
            <person name="Durkin A.S."/>
            <person name="Torralba M."/>
            <person name="Methe B."/>
            <person name="Sutton G.G."/>
            <person name="Strausberg R.L."/>
            <person name="Nelson K.E."/>
        </authorList>
    </citation>
    <scope>NUCLEOTIDE SEQUENCE [LARGE SCALE GENOMIC DNA]</scope>
    <source>
        <strain evidence="3 4">60-3</strain>
    </source>
</reference>
<evidence type="ECO:0000256" key="1">
    <source>
        <dbReference type="SAM" id="MobiDB-lite"/>
    </source>
</evidence>
<feature type="region of interest" description="Disordered" evidence="1">
    <location>
        <begin position="353"/>
        <end position="381"/>
    </location>
</feature>
<dbReference type="AlphaFoldDB" id="C2MEJ3"/>
<evidence type="ECO:0000313" key="3">
    <source>
        <dbReference type="EMBL" id="EEK15851.1"/>
    </source>
</evidence>
<dbReference type="RefSeq" id="WP_007366267.1">
    <property type="nucleotide sequence ID" value="NZ_ACLR01000246.1"/>
</dbReference>
<dbReference type="Proteomes" id="UP000003303">
    <property type="component" value="Unassembled WGS sequence"/>
</dbReference>
<organism evidence="3 4">
    <name type="scientific">Porphyromonas uenonis 60-3</name>
    <dbReference type="NCBI Taxonomy" id="596327"/>
    <lineage>
        <taxon>Bacteria</taxon>
        <taxon>Pseudomonadati</taxon>
        <taxon>Bacteroidota</taxon>
        <taxon>Bacteroidia</taxon>
        <taxon>Bacteroidales</taxon>
        <taxon>Porphyromonadaceae</taxon>
        <taxon>Porphyromonas</taxon>
    </lineage>
</organism>
<dbReference type="InterPro" id="IPR005094">
    <property type="entry name" value="Endonuclease_MobA/VirD2"/>
</dbReference>
<dbReference type="Pfam" id="PF03432">
    <property type="entry name" value="Relaxase"/>
    <property type="match status" value="1"/>
</dbReference>
<evidence type="ECO:0000259" key="2">
    <source>
        <dbReference type="Pfam" id="PF03432"/>
    </source>
</evidence>
<name>C2MEJ3_9PORP</name>
<evidence type="ECO:0000313" key="4">
    <source>
        <dbReference type="Proteomes" id="UP000003303"/>
    </source>
</evidence>
<gene>
    <name evidence="3" type="ORF">PORUE0001_1930</name>
</gene>
<sequence length="402" mass="45365">MIVKVTSPKSLLRVLTYNLNKVERGVGAVLYSQGVYNSMGQVPSPQAIYEDMMMQIPSKTRVKNIAFSCSLNPDPSETLSDEQYVQIAQEFMERMGYGSQPFVVVKHWDIARQHIHIVSTRADKLGRKISDKHEGRKARKVVDALERKYNLKLTKPDKEKVAKKKPVELKQAKPINVREGNVTEQVYNVARQVVQKGAFTSIGGLNALLAPYNLSAKFTKSERKGKQYDGIVYIPMEGGKPVAPPIPSKDLGRGVGYTAVKTAMYKSGKRCQEKAEEMRATIAGVMITRPKTLKEFTDKLNERGLELVAKRNDNGRIYGATYVDRGEMVAISGSKLGSDFSANMLNELFGNTQESNTDRVTQTDKTQRRRYSSSSHRPNISGEDWKEISWQKYLRRKYNKVK</sequence>